<name>A0A6J7GP41_9ZZZZ</name>
<dbReference type="EMBL" id="CAFBMP010000030">
    <property type="protein sequence ID" value="CAB4906110.1"/>
    <property type="molecule type" value="Genomic_DNA"/>
</dbReference>
<gene>
    <name evidence="2" type="ORF">UFOPK3608_00634</name>
</gene>
<evidence type="ECO:0000256" key="1">
    <source>
        <dbReference type="SAM" id="Phobius"/>
    </source>
</evidence>
<organism evidence="2">
    <name type="scientific">freshwater metagenome</name>
    <dbReference type="NCBI Taxonomy" id="449393"/>
    <lineage>
        <taxon>unclassified sequences</taxon>
        <taxon>metagenomes</taxon>
        <taxon>ecological metagenomes</taxon>
    </lineage>
</organism>
<feature type="transmembrane region" description="Helical" evidence="1">
    <location>
        <begin position="25"/>
        <end position="45"/>
    </location>
</feature>
<proteinExistence type="predicted"/>
<dbReference type="Pfam" id="PF14155">
    <property type="entry name" value="DUF4307"/>
    <property type="match status" value="1"/>
</dbReference>
<evidence type="ECO:0000313" key="2">
    <source>
        <dbReference type="EMBL" id="CAB4906110.1"/>
    </source>
</evidence>
<keyword evidence="1" id="KW-0812">Transmembrane</keyword>
<dbReference type="AlphaFoldDB" id="A0A6J7GP41"/>
<sequence>MTHPKVVSDPRLRQRYGIKDANRNWIWPAIISILLVATWFIWGGINAANPNVRSELISFKVLDDKTVAITYTISVKDIGIDHSCSVIARDLEKNVIGEITDQIAANSLMPGKNQRSIEISTRLPAVNAGISSCQ</sequence>
<dbReference type="InterPro" id="IPR025443">
    <property type="entry name" value="DUF4307"/>
</dbReference>
<keyword evidence="1" id="KW-0472">Membrane</keyword>
<reference evidence="2" key="1">
    <citation type="submission" date="2020-05" db="EMBL/GenBank/DDBJ databases">
        <authorList>
            <person name="Chiriac C."/>
            <person name="Salcher M."/>
            <person name="Ghai R."/>
            <person name="Kavagutti S V."/>
        </authorList>
    </citation>
    <scope>NUCLEOTIDE SEQUENCE</scope>
</reference>
<keyword evidence="1" id="KW-1133">Transmembrane helix</keyword>
<protein>
    <submittedName>
        <fullName evidence="2">Unannotated protein</fullName>
    </submittedName>
</protein>
<accession>A0A6J7GP41</accession>